<feature type="region of interest" description="Disordered" evidence="1">
    <location>
        <begin position="198"/>
        <end position="217"/>
    </location>
</feature>
<keyword evidence="4" id="KW-1185">Reference proteome</keyword>
<feature type="compositionally biased region" description="Low complexity" evidence="1">
    <location>
        <begin position="66"/>
        <end position="89"/>
    </location>
</feature>
<reference evidence="3 4" key="1">
    <citation type="submission" date="2017-06" db="EMBL/GenBank/DDBJ databases">
        <authorList>
            <person name="Kim H.J."/>
            <person name="Triplett B.A."/>
        </authorList>
    </citation>
    <scope>NUCLEOTIDE SEQUENCE [LARGE SCALE GENOMIC DNA]</scope>
    <source>
        <strain evidence="3 4">DSM 43151</strain>
    </source>
</reference>
<accession>A0A238YWS9</accession>
<feature type="compositionally biased region" description="Basic and acidic residues" evidence="1">
    <location>
        <begin position="198"/>
        <end position="210"/>
    </location>
</feature>
<dbReference type="Proteomes" id="UP000198415">
    <property type="component" value="Unassembled WGS sequence"/>
</dbReference>
<protein>
    <submittedName>
        <fullName evidence="3">Uncharacterized protein</fullName>
    </submittedName>
</protein>
<evidence type="ECO:0000313" key="4">
    <source>
        <dbReference type="Proteomes" id="UP000198415"/>
    </source>
</evidence>
<feature type="chain" id="PRO_5012873199" evidence="2">
    <location>
        <begin position="33"/>
        <end position="217"/>
    </location>
</feature>
<proteinExistence type="predicted"/>
<evidence type="ECO:0000313" key="3">
    <source>
        <dbReference type="EMBL" id="SNR75188.1"/>
    </source>
</evidence>
<name>A0A238YWS9_9ACTN</name>
<feature type="region of interest" description="Disordered" evidence="1">
    <location>
        <begin position="66"/>
        <end position="93"/>
    </location>
</feature>
<dbReference type="AlphaFoldDB" id="A0A238YWS9"/>
<evidence type="ECO:0000256" key="1">
    <source>
        <dbReference type="SAM" id="MobiDB-lite"/>
    </source>
</evidence>
<evidence type="ECO:0000256" key="2">
    <source>
        <dbReference type="SAM" id="SignalP"/>
    </source>
</evidence>
<keyword evidence="2" id="KW-0732">Signal</keyword>
<organism evidence="3 4">
    <name type="scientific">Actinoplanes regularis</name>
    <dbReference type="NCBI Taxonomy" id="52697"/>
    <lineage>
        <taxon>Bacteria</taxon>
        <taxon>Bacillati</taxon>
        <taxon>Actinomycetota</taxon>
        <taxon>Actinomycetes</taxon>
        <taxon>Micromonosporales</taxon>
        <taxon>Micromonosporaceae</taxon>
        <taxon>Actinoplanes</taxon>
    </lineage>
</organism>
<gene>
    <name evidence="3" type="ORF">SAMN06264365_105221</name>
</gene>
<feature type="signal peptide" evidence="2">
    <location>
        <begin position="1"/>
        <end position="32"/>
    </location>
</feature>
<dbReference type="EMBL" id="FZNR01000005">
    <property type="protein sequence ID" value="SNR75188.1"/>
    <property type="molecule type" value="Genomic_DNA"/>
</dbReference>
<sequence length="217" mass="22584">MGYGGKAMNTKLRRGILAAVITLGATLATATAAAGMSGSGTTAAPDPAPAERITVAEPVALDAPAEAEPVVAEATAEAPVPARTEAATETEARSKKAAVLTATATDLVYGQPGLTGLRKGSNVITITNHGTERVEFPLLTFQVNERDVLTQDVDCTFMAMRATYFTCVIDPLAAGESRELLLPWQTVQPSGPVAKVRARLEQASDREARRSPAPRAG</sequence>